<name>A0A8J5ZYZ4_GALPY</name>
<gene>
    <name evidence="2" type="ORF">J0S82_012014</name>
</gene>
<dbReference type="EMBL" id="JAGFMF010011942">
    <property type="protein sequence ID" value="KAG8509562.1"/>
    <property type="molecule type" value="Genomic_DNA"/>
</dbReference>
<evidence type="ECO:0000313" key="3">
    <source>
        <dbReference type="Proteomes" id="UP000700334"/>
    </source>
</evidence>
<proteinExistence type="predicted"/>
<dbReference type="Proteomes" id="UP000700334">
    <property type="component" value="Unassembled WGS sequence"/>
</dbReference>
<dbReference type="AlphaFoldDB" id="A0A8J5ZYZ4"/>
<feature type="compositionally biased region" description="Basic and acidic residues" evidence="1">
    <location>
        <begin position="174"/>
        <end position="183"/>
    </location>
</feature>
<dbReference type="OrthoDB" id="550424at2759"/>
<protein>
    <submittedName>
        <fullName evidence="2">DnaJ subfamily A member 2</fullName>
    </submittedName>
</protein>
<organism evidence="2 3">
    <name type="scientific">Galemys pyrenaicus</name>
    <name type="common">Iberian desman</name>
    <name type="synonym">Pyrenean desman</name>
    <dbReference type="NCBI Taxonomy" id="202257"/>
    <lineage>
        <taxon>Eukaryota</taxon>
        <taxon>Metazoa</taxon>
        <taxon>Chordata</taxon>
        <taxon>Craniata</taxon>
        <taxon>Vertebrata</taxon>
        <taxon>Euteleostomi</taxon>
        <taxon>Mammalia</taxon>
        <taxon>Eutheria</taxon>
        <taxon>Laurasiatheria</taxon>
        <taxon>Eulipotyphla</taxon>
        <taxon>Talpidae</taxon>
        <taxon>Galemys</taxon>
    </lineage>
</organism>
<reference evidence="2" key="1">
    <citation type="journal article" date="2021" name="Evol. Appl.">
        <title>The genome of the Pyrenean desman and the effects of bottlenecks and inbreeding on the genomic landscape of an endangered species.</title>
        <authorList>
            <person name="Escoda L."/>
            <person name="Castresana J."/>
        </authorList>
    </citation>
    <scope>NUCLEOTIDE SEQUENCE</scope>
    <source>
        <strain evidence="2">IBE-C5619</strain>
    </source>
</reference>
<keyword evidence="3" id="KW-1185">Reference proteome</keyword>
<feature type="region of interest" description="Disordered" evidence="1">
    <location>
        <begin position="161"/>
        <end position="202"/>
    </location>
</feature>
<sequence length="202" mass="22791">MTAMENKFFRKVVEGVVTKLTFSLTLFNGAVFTSMMYNGKTIKLQLIKTGLCSACSAKVESLELFKKAVLVRGEMQSVCSDCNGEATREKDHCKKWKGKKGSEVEAENIVLLLQEKAHEVFQRDLNAFFVQELHNAMTPLKKVIYTQFDVQFPTNNWMKPDKSSKLTDLVPGGDQKDETYHDSSDEENSSQHGLTCPAEELH</sequence>
<accession>A0A8J5ZYZ4</accession>
<evidence type="ECO:0000256" key="1">
    <source>
        <dbReference type="SAM" id="MobiDB-lite"/>
    </source>
</evidence>
<feature type="non-terminal residue" evidence="2">
    <location>
        <position position="1"/>
    </location>
</feature>
<evidence type="ECO:0000313" key="2">
    <source>
        <dbReference type="EMBL" id="KAG8509562.1"/>
    </source>
</evidence>
<comment type="caution">
    <text evidence="2">The sequence shown here is derived from an EMBL/GenBank/DDBJ whole genome shotgun (WGS) entry which is preliminary data.</text>
</comment>